<dbReference type="Proteomes" id="UP000007148">
    <property type="component" value="Unassembled WGS sequence"/>
</dbReference>
<sequence length="203" mass="22344">MDPGEYRNDPTHNMYTPTNHLYALNQTSGSRSVDPNALAINSSSIVPTWTVHSPYSLPYGAQVPVVAPMAQPYSHGVHPDSFYGADPTPVFPQPPIPQPSNSRPMRPDPIPPVQTRPASLQTSLAEISSSTWLQNDEPEPIVGGQSILCRFLGRDPALPGLYICLFDDCNKTFDRLDRAIPHIRVHLGHKPVPCNGQCGKPYW</sequence>
<dbReference type="SUPFAM" id="SSF57667">
    <property type="entry name" value="beta-beta-alpha zinc fingers"/>
    <property type="match status" value="1"/>
</dbReference>
<feature type="compositionally biased region" description="Pro residues" evidence="2">
    <location>
        <begin position="89"/>
        <end position="98"/>
    </location>
</feature>
<dbReference type="PROSITE" id="PS00028">
    <property type="entry name" value="ZINC_FINGER_C2H2_1"/>
    <property type="match status" value="1"/>
</dbReference>
<feature type="domain" description="C2H2-type" evidence="3">
    <location>
        <begin position="162"/>
        <end position="191"/>
    </location>
</feature>
<dbReference type="GO" id="GO:0008270">
    <property type="term" value="F:zinc ion binding"/>
    <property type="evidence" value="ECO:0007669"/>
    <property type="project" value="UniProtKB-KW"/>
</dbReference>
<evidence type="ECO:0000256" key="1">
    <source>
        <dbReference type="PROSITE-ProRule" id="PRU00042"/>
    </source>
</evidence>
<protein>
    <recommendedName>
        <fullName evidence="3">C2H2-type domain-containing protein</fullName>
    </recommendedName>
</protein>
<accession>G4TLV2</accession>
<evidence type="ECO:0000259" key="3">
    <source>
        <dbReference type="PROSITE" id="PS50157"/>
    </source>
</evidence>
<dbReference type="HOGENOM" id="CLU_1349391_0_0_1"/>
<reference evidence="4 5" key="1">
    <citation type="journal article" date="2011" name="PLoS Pathog.">
        <title>Endophytic Life Strategies Decoded by Genome and Transcriptome Analyses of the Mutualistic Root Symbiont Piriformospora indica.</title>
        <authorList>
            <person name="Zuccaro A."/>
            <person name="Lahrmann U."/>
            <person name="Guldener U."/>
            <person name="Langen G."/>
            <person name="Pfiffi S."/>
            <person name="Biedenkopf D."/>
            <person name="Wong P."/>
            <person name="Samans B."/>
            <person name="Grimm C."/>
            <person name="Basiewicz M."/>
            <person name="Murat C."/>
            <person name="Martin F."/>
            <person name="Kogel K.H."/>
        </authorList>
    </citation>
    <scope>NUCLEOTIDE SEQUENCE [LARGE SCALE GENOMIC DNA]</scope>
    <source>
        <strain evidence="4 5">DSM 11827</strain>
    </source>
</reference>
<dbReference type="EMBL" id="CAFZ01000157">
    <property type="protein sequence ID" value="CCA72295.1"/>
    <property type="molecule type" value="Genomic_DNA"/>
</dbReference>
<dbReference type="AlphaFoldDB" id="G4TLV2"/>
<proteinExistence type="predicted"/>
<organism evidence="4 5">
    <name type="scientific">Serendipita indica (strain DSM 11827)</name>
    <name type="common">Root endophyte fungus</name>
    <name type="synonym">Piriformospora indica</name>
    <dbReference type="NCBI Taxonomy" id="1109443"/>
    <lineage>
        <taxon>Eukaryota</taxon>
        <taxon>Fungi</taxon>
        <taxon>Dikarya</taxon>
        <taxon>Basidiomycota</taxon>
        <taxon>Agaricomycotina</taxon>
        <taxon>Agaricomycetes</taxon>
        <taxon>Sebacinales</taxon>
        <taxon>Serendipitaceae</taxon>
        <taxon>Serendipita</taxon>
    </lineage>
</organism>
<dbReference type="Gene3D" id="3.30.160.60">
    <property type="entry name" value="Classic Zinc Finger"/>
    <property type="match status" value="1"/>
</dbReference>
<dbReference type="InterPro" id="IPR013087">
    <property type="entry name" value="Znf_C2H2_type"/>
</dbReference>
<evidence type="ECO:0000256" key="2">
    <source>
        <dbReference type="SAM" id="MobiDB-lite"/>
    </source>
</evidence>
<gene>
    <name evidence="4" type="ORF">PIIN_06229</name>
</gene>
<dbReference type="InParanoid" id="G4TLV2"/>
<dbReference type="OrthoDB" id="3267568at2759"/>
<dbReference type="PROSITE" id="PS50157">
    <property type="entry name" value="ZINC_FINGER_C2H2_2"/>
    <property type="match status" value="1"/>
</dbReference>
<evidence type="ECO:0000313" key="5">
    <source>
        <dbReference type="Proteomes" id="UP000007148"/>
    </source>
</evidence>
<keyword evidence="1" id="KW-0863">Zinc-finger</keyword>
<keyword evidence="5" id="KW-1185">Reference proteome</keyword>
<keyword evidence="1" id="KW-0479">Metal-binding</keyword>
<comment type="caution">
    <text evidence="4">The sequence shown here is derived from an EMBL/GenBank/DDBJ whole genome shotgun (WGS) entry which is preliminary data.</text>
</comment>
<name>G4TLV2_SERID</name>
<keyword evidence="1" id="KW-0862">Zinc</keyword>
<evidence type="ECO:0000313" key="4">
    <source>
        <dbReference type="EMBL" id="CCA72295.1"/>
    </source>
</evidence>
<dbReference type="InterPro" id="IPR036236">
    <property type="entry name" value="Znf_C2H2_sf"/>
</dbReference>
<feature type="region of interest" description="Disordered" evidence="2">
    <location>
        <begin position="78"/>
        <end position="103"/>
    </location>
</feature>